<comment type="caution">
    <text evidence="1">The sequence shown here is derived from an EMBL/GenBank/DDBJ whole genome shotgun (WGS) entry which is preliminary data.</text>
</comment>
<gene>
    <name evidence="1" type="ORF">KPL71_025725</name>
</gene>
<dbReference type="EMBL" id="CM039178">
    <property type="protein sequence ID" value="KAH9678480.1"/>
    <property type="molecule type" value="Genomic_DNA"/>
</dbReference>
<evidence type="ECO:0000313" key="2">
    <source>
        <dbReference type="Proteomes" id="UP000829398"/>
    </source>
</evidence>
<organism evidence="1 2">
    <name type="scientific">Citrus sinensis</name>
    <name type="common">Sweet orange</name>
    <name type="synonym">Citrus aurantium var. sinensis</name>
    <dbReference type="NCBI Taxonomy" id="2711"/>
    <lineage>
        <taxon>Eukaryota</taxon>
        <taxon>Viridiplantae</taxon>
        <taxon>Streptophyta</taxon>
        <taxon>Embryophyta</taxon>
        <taxon>Tracheophyta</taxon>
        <taxon>Spermatophyta</taxon>
        <taxon>Magnoliopsida</taxon>
        <taxon>eudicotyledons</taxon>
        <taxon>Gunneridae</taxon>
        <taxon>Pentapetalae</taxon>
        <taxon>rosids</taxon>
        <taxon>malvids</taxon>
        <taxon>Sapindales</taxon>
        <taxon>Rutaceae</taxon>
        <taxon>Aurantioideae</taxon>
        <taxon>Citrus</taxon>
    </lineage>
</organism>
<accession>A0ACB8HUS1</accession>
<protein>
    <submittedName>
        <fullName evidence="1">Zinc finger protein ZAT9</fullName>
    </submittedName>
</protein>
<sequence length="418" mass="45994">MDKHRICKICNRRFANGKAMGGHMRSHFAKHPISSSNINPSPPKYPSSSSSLSNMQTYRSVNNRPFSGLEDESEAESSRNLTKARSKRPLRTIESVSNSVTENFLSDREVAMCLLKLSRDNWLQKDKQVVVAEAVVDEDEYVRGKSDDGDNDEEEDKEEDESSLVSRTNKYKCKTCKKEFRSYQALGGHKASHKKIKIHHNGSSAAAAGGDAVVMDQRVFKCPFCDKVFDSGQALGGHKKIHFTYLATPITKITSSAKSSGAKFIDLNLPAPEDDSEKIRIESYEDKREVFVGYASTKTSSDEQTSGNRVPRAGISCKSLVSGGAGAGISCSSTSTSSTRPISCWKHEAIPATFLLRVESRRPGQRQLARRALQSENQGTKATQPPTTTEMGHPLSRGGKITSANGGKTRVQKWPIKR</sequence>
<reference evidence="2" key="1">
    <citation type="journal article" date="2023" name="Hortic. Res.">
        <title>A chromosome-level phased genome enabling allele-level studies in sweet orange: a case study on citrus Huanglongbing tolerance.</title>
        <authorList>
            <person name="Wu B."/>
            <person name="Yu Q."/>
            <person name="Deng Z."/>
            <person name="Duan Y."/>
            <person name="Luo F."/>
            <person name="Gmitter F. Jr."/>
        </authorList>
    </citation>
    <scope>NUCLEOTIDE SEQUENCE [LARGE SCALE GENOMIC DNA]</scope>
    <source>
        <strain evidence="2">cv. Valencia</strain>
    </source>
</reference>
<dbReference type="Proteomes" id="UP000829398">
    <property type="component" value="Chromosome 9"/>
</dbReference>
<evidence type="ECO:0000313" key="1">
    <source>
        <dbReference type="EMBL" id="KAH9678480.1"/>
    </source>
</evidence>
<keyword evidence="2" id="KW-1185">Reference proteome</keyword>
<proteinExistence type="predicted"/>
<name>A0ACB8HUS1_CITSI</name>